<keyword evidence="2" id="KW-1133">Transmembrane helix</keyword>
<evidence type="ECO:0000256" key="1">
    <source>
        <dbReference type="SAM" id="MobiDB-lite"/>
    </source>
</evidence>
<gene>
    <name evidence="3" type="ORF">SAMN05421842_11834</name>
</gene>
<protein>
    <submittedName>
        <fullName evidence="3">ABC-2 type transport system permease protein</fullName>
    </submittedName>
</protein>
<evidence type="ECO:0000313" key="3">
    <source>
        <dbReference type="EMBL" id="SFD05720.1"/>
    </source>
</evidence>
<dbReference type="PANTHER" id="PTHR37305">
    <property type="entry name" value="INTEGRAL MEMBRANE PROTEIN-RELATED"/>
    <property type="match status" value="1"/>
</dbReference>
<dbReference type="RefSeq" id="WP_090092040.1">
    <property type="nucleotide sequence ID" value="NZ_FOMG01000018.1"/>
</dbReference>
<feature type="transmembrane region" description="Helical" evidence="2">
    <location>
        <begin position="299"/>
        <end position="321"/>
    </location>
</feature>
<feature type="transmembrane region" description="Helical" evidence="2">
    <location>
        <begin position="380"/>
        <end position="403"/>
    </location>
</feature>
<feature type="region of interest" description="Disordered" evidence="1">
    <location>
        <begin position="70"/>
        <end position="89"/>
    </location>
</feature>
<dbReference type="Proteomes" id="UP000199263">
    <property type="component" value="Unassembled WGS sequence"/>
</dbReference>
<sequence length="410" mass="46109">MLLLLIKNEFIKILKRTKTWIVFGLFVLFIGIGMYGLYSQEKKMEKYNSPQYKLEQVERDIKNMKQEIDRFEGSSKSSENENEEHIQSLKQNIKKSEKARVKYEDQIKNGVSPDAWRVELDENIKSSEETLSNDSIEESEKVSITENLDELKYLKENNIKPLHDYEFNAYNYMQTIMMILGTILLVVGIAVFMSDIVSGECTPPTLKFLLVQPISRGKVLLSKFIAVTITVVTMITSMELLAFLGIGIVKGFGVGNYPKTIGVRYSVDFSNMATKGYPDIMPIHGTGSMVTFNELIVKALLLQILFMITCCAFIFLISTLFKSSNVTTTIAIIATVAGTIGFEMFGFLKGFAHLVFLNYGSVASVITGDIAYNYKNGNLTPINGVVVMLVTIIISYVIAHIVFKKKDILI</sequence>
<feature type="transmembrane region" description="Helical" evidence="2">
    <location>
        <begin position="20"/>
        <end position="38"/>
    </location>
</feature>
<dbReference type="GO" id="GO:0140359">
    <property type="term" value="F:ABC-type transporter activity"/>
    <property type="evidence" value="ECO:0007669"/>
    <property type="project" value="InterPro"/>
</dbReference>
<feature type="transmembrane region" description="Helical" evidence="2">
    <location>
        <begin position="176"/>
        <end position="197"/>
    </location>
</feature>
<dbReference type="Pfam" id="PF12679">
    <property type="entry name" value="ABC2_membrane_2"/>
    <property type="match status" value="1"/>
</dbReference>
<accession>A0A1I1PI46</accession>
<keyword evidence="4" id="KW-1185">Reference proteome</keyword>
<feature type="transmembrane region" description="Helical" evidence="2">
    <location>
        <begin position="355"/>
        <end position="374"/>
    </location>
</feature>
<dbReference type="OrthoDB" id="2024038at2"/>
<keyword evidence="2" id="KW-0812">Transmembrane</keyword>
<dbReference type="PANTHER" id="PTHR37305:SF1">
    <property type="entry name" value="MEMBRANE PROTEIN"/>
    <property type="match status" value="1"/>
</dbReference>
<feature type="transmembrane region" description="Helical" evidence="2">
    <location>
        <begin position="327"/>
        <end position="348"/>
    </location>
</feature>
<dbReference type="GO" id="GO:0005886">
    <property type="term" value="C:plasma membrane"/>
    <property type="evidence" value="ECO:0007669"/>
    <property type="project" value="UniProtKB-SubCell"/>
</dbReference>
<proteinExistence type="predicted"/>
<reference evidence="3 4" key="1">
    <citation type="submission" date="2016-10" db="EMBL/GenBank/DDBJ databases">
        <authorList>
            <person name="de Groot N.N."/>
        </authorList>
    </citation>
    <scope>NUCLEOTIDE SEQUENCE [LARGE SCALE GENOMIC DNA]</scope>
    <source>
        <strain evidence="3 4">DSM 12992</strain>
    </source>
</reference>
<name>A0A1I1PI46_9CLOT</name>
<evidence type="ECO:0000313" key="4">
    <source>
        <dbReference type="Proteomes" id="UP000199263"/>
    </source>
</evidence>
<feature type="transmembrane region" description="Helical" evidence="2">
    <location>
        <begin position="224"/>
        <end position="249"/>
    </location>
</feature>
<dbReference type="AlphaFoldDB" id="A0A1I1PI46"/>
<organism evidence="3 4">
    <name type="scientific">Clostridium uliginosum</name>
    <dbReference type="NCBI Taxonomy" id="119641"/>
    <lineage>
        <taxon>Bacteria</taxon>
        <taxon>Bacillati</taxon>
        <taxon>Bacillota</taxon>
        <taxon>Clostridia</taxon>
        <taxon>Eubacteriales</taxon>
        <taxon>Clostridiaceae</taxon>
        <taxon>Clostridium</taxon>
    </lineage>
</organism>
<dbReference type="EMBL" id="FOMG01000018">
    <property type="protein sequence ID" value="SFD05720.1"/>
    <property type="molecule type" value="Genomic_DNA"/>
</dbReference>
<keyword evidence="2" id="KW-0472">Membrane</keyword>
<evidence type="ECO:0000256" key="2">
    <source>
        <dbReference type="SAM" id="Phobius"/>
    </source>
</evidence>
<dbReference type="STRING" id="119641.SAMN05421842_11834"/>